<evidence type="ECO:0000256" key="5">
    <source>
        <dbReference type="ARBA" id="ARBA00022847"/>
    </source>
</evidence>
<reference evidence="12" key="3">
    <citation type="submission" date="2016-06" db="UniProtKB">
        <authorList>
            <consortium name="WormBaseParasite"/>
        </authorList>
    </citation>
    <scope>IDENTIFICATION</scope>
</reference>
<proteinExistence type="inferred from homology"/>
<dbReference type="InterPro" id="IPR018107">
    <property type="entry name" value="Na-dicarboxylate_symporter_CS"/>
</dbReference>
<feature type="transmembrane region" description="Helical" evidence="9">
    <location>
        <begin position="63"/>
        <end position="83"/>
    </location>
</feature>
<sequence>MVVPPGGGSAGAVLQWLRKNALVGATLVAVLLGALLGSIVRLGNPSSQTIMLLTFPGEILMHMLKMMIIPLIVSSLISGLAQLDAKQSGRVGSLAVAYYLATTAIAVVTGIILVLCLHPGNPENHRAIVSTRELKRVSTVDTFLDLIRNMFPENIVQATMQQMETTYVFDVNNTDVPVKYKPVYKDGMNILGVIVFCISFGIVISQLGERARIMVDFFAVLDLVIMRLVSIIMWYSPIGICCLIMGRILEVEDMSNTARSLAMYSVTVLLGLAIHSLFSLPLLFFVLTRQNPFVFMRGLLQAWVTALGTASSAATLPITFRCLEENLGVDRRVTRFVLPVGATINMDGTALYEAVATIFIGYIKYLELVKKIRKISAQMNNVHLSFGQVVTVSLTATLASIGAASVPSAGLVTMLLVLTAVGLPVNDVSLIIAVDWFLDRIRTSINVLGDAFGAGIVYHFTKDDLAKADAEHHKRPMPPGTGTESDGKDFLSISERRRSLVGQPDKKSEADGR</sequence>
<dbReference type="GO" id="GO:0005886">
    <property type="term" value="C:plasma membrane"/>
    <property type="evidence" value="ECO:0007669"/>
    <property type="project" value="TreeGrafter"/>
</dbReference>
<evidence type="ECO:0000256" key="2">
    <source>
        <dbReference type="ARBA" id="ARBA00006148"/>
    </source>
</evidence>
<evidence type="ECO:0000313" key="11">
    <source>
        <dbReference type="Proteomes" id="UP000050741"/>
    </source>
</evidence>
<organism evidence="11 12">
    <name type="scientific">Globodera pallida</name>
    <name type="common">Potato cyst nematode worm</name>
    <name type="synonym">Heterodera pallida</name>
    <dbReference type="NCBI Taxonomy" id="36090"/>
    <lineage>
        <taxon>Eukaryota</taxon>
        <taxon>Metazoa</taxon>
        <taxon>Ecdysozoa</taxon>
        <taxon>Nematoda</taxon>
        <taxon>Chromadorea</taxon>
        <taxon>Rhabditida</taxon>
        <taxon>Tylenchina</taxon>
        <taxon>Tylenchomorpha</taxon>
        <taxon>Tylenchoidea</taxon>
        <taxon>Heteroderidae</taxon>
        <taxon>Heteroderinae</taxon>
        <taxon>Globodera</taxon>
    </lineage>
</organism>
<dbReference type="Proteomes" id="UP000050741">
    <property type="component" value="Unassembled WGS sequence"/>
</dbReference>
<feature type="transmembrane region" description="Helical" evidence="9">
    <location>
        <begin position="21"/>
        <end position="43"/>
    </location>
</feature>
<dbReference type="Pfam" id="PF00375">
    <property type="entry name" value="SDF"/>
    <property type="match status" value="1"/>
</dbReference>
<feature type="transmembrane region" description="Helical" evidence="9">
    <location>
        <begin position="261"/>
        <end position="287"/>
    </location>
</feature>
<dbReference type="PANTHER" id="PTHR11958:SF110">
    <property type="entry name" value="EXCITATORY AMINO ACID TRANSPORTER"/>
    <property type="match status" value="1"/>
</dbReference>
<evidence type="ECO:0000256" key="7">
    <source>
        <dbReference type="ARBA" id="ARBA00023136"/>
    </source>
</evidence>
<feature type="transmembrane region" description="Helical" evidence="9">
    <location>
        <begin position="95"/>
        <end position="115"/>
    </location>
</feature>
<dbReference type="PANTHER" id="PTHR11958">
    <property type="entry name" value="SODIUM/DICARBOXYLATE SYMPORTER-RELATED"/>
    <property type="match status" value="1"/>
</dbReference>
<evidence type="ECO:0000256" key="9">
    <source>
        <dbReference type="RuleBase" id="RU361216"/>
    </source>
</evidence>
<dbReference type="GO" id="GO:0005313">
    <property type="term" value="F:L-glutamate transmembrane transporter activity"/>
    <property type="evidence" value="ECO:0007669"/>
    <property type="project" value="TreeGrafter"/>
</dbReference>
<reference evidence="11" key="2">
    <citation type="submission" date="2014-05" db="EMBL/GenBank/DDBJ databases">
        <title>The genome and life-stage specific transcriptomes of Globodera pallida elucidate key aspects of plant parasitism by a cyst nematode.</title>
        <authorList>
            <person name="Cotton J.A."/>
            <person name="Lilley C.J."/>
            <person name="Jones L.M."/>
            <person name="Kikuchi T."/>
            <person name="Reid A.J."/>
            <person name="Thorpe P."/>
            <person name="Tsai I.J."/>
            <person name="Beasley H."/>
            <person name="Blok V."/>
            <person name="Cock P.J.A."/>
            <person name="Van den Akker S.E."/>
            <person name="Holroyd N."/>
            <person name="Hunt M."/>
            <person name="Mantelin S."/>
            <person name="Naghra H."/>
            <person name="Pain A."/>
            <person name="Palomares-Rius J.E."/>
            <person name="Zarowiecki M."/>
            <person name="Berriman M."/>
            <person name="Jones J.T."/>
            <person name="Urwin P.E."/>
        </authorList>
    </citation>
    <scope>NUCLEOTIDE SEQUENCE [LARGE SCALE GENOMIC DNA]</scope>
    <source>
        <strain evidence="11">Lindley</strain>
    </source>
</reference>
<feature type="transmembrane region" description="Helical" evidence="9">
    <location>
        <begin position="228"/>
        <end position="249"/>
    </location>
</feature>
<feature type="transmembrane region" description="Helical" evidence="9">
    <location>
        <begin position="384"/>
        <end position="406"/>
    </location>
</feature>
<dbReference type="InterPro" id="IPR036458">
    <property type="entry name" value="Na:dicarbo_symporter_sf"/>
</dbReference>
<evidence type="ECO:0000256" key="8">
    <source>
        <dbReference type="ARBA" id="ARBA00023180"/>
    </source>
</evidence>
<accession>A0A183BUK9</accession>
<dbReference type="SUPFAM" id="SSF118215">
    <property type="entry name" value="Proton glutamate symport protein"/>
    <property type="match status" value="1"/>
</dbReference>
<evidence type="ECO:0000256" key="4">
    <source>
        <dbReference type="ARBA" id="ARBA00022692"/>
    </source>
</evidence>
<keyword evidence="8" id="KW-0325">Glycoprotein</keyword>
<dbReference type="GO" id="GO:0015501">
    <property type="term" value="F:glutamate:sodium symporter activity"/>
    <property type="evidence" value="ECO:0007669"/>
    <property type="project" value="TreeGrafter"/>
</dbReference>
<keyword evidence="7 9" id="KW-0472">Membrane</keyword>
<dbReference type="InterPro" id="IPR001991">
    <property type="entry name" value="Na-dicarboxylate_symporter"/>
</dbReference>
<dbReference type="GO" id="GO:0015175">
    <property type="term" value="F:neutral L-amino acid transmembrane transporter activity"/>
    <property type="evidence" value="ECO:0007669"/>
    <property type="project" value="TreeGrafter"/>
</dbReference>
<feature type="region of interest" description="Disordered" evidence="10">
    <location>
        <begin position="469"/>
        <end position="490"/>
    </location>
</feature>
<evidence type="ECO:0000256" key="1">
    <source>
        <dbReference type="ARBA" id="ARBA00004141"/>
    </source>
</evidence>
<keyword evidence="4 9" id="KW-0812">Transmembrane</keyword>
<keyword evidence="6 9" id="KW-1133">Transmembrane helix</keyword>
<dbReference type="PRINTS" id="PR00173">
    <property type="entry name" value="EDTRNSPORT"/>
</dbReference>
<keyword evidence="11" id="KW-1185">Reference proteome</keyword>
<dbReference type="PROSITE" id="PS00713">
    <property type="entry name" value="NA_DICARBOXYL_SYMP_1"/>
    <property type="match status" value="1"/>
</dbReference>
<evidence type="ECO:0000313" key="12">
    <source>
        <dbReference type="WBParaSite" id="GPLIN_000429500"/>
    </source>
</evidence>
<evidence type="ECO:0000256" key="6">
    <source>
        <dbReference type="ARBA" id="ARBA00022989"/>
    </source>
</evidence>
<keyword evidence="5 9" id="KW-0769">Symport</keyword>
<name>A0A183BUK9_GLOPA</name>
<dbReference type="Gene3D" id="1.10.3860.10">
    <property type="entry name" value="Sodium:dicarboxylate symporter"/>
    <property type="match status" value="1"/>
</dbReference>
<feature type="transmembrane region" description="Helical" evidence="9">
    <location>
        <begin position="187"/>
        <end position="207"/>
    </location>
</feature>
<evidence type="ECO:0000256" key="10">
    <source>
        <dbReference type="SAM" id="MobiDB-lite"/>
    </source>
</evidence>
<reference evidence="11" key="1">
    <citation type="submission" date="2013-12" db="EMBL/GenBank/DDBJ databases">
        <authorList>
            <person name="Aslett M."/>
        </authorList>
    </citation>
    <scope>NUCLEOTIDE SEQUENCE [LARGE SCALE GENOMIC DNA]</scope>
    <source>
        <strain evidence="11">Lindley</strain>
    </source>
</reference>
<keyword evidence="3 9" id="KW-0813">Transport</keyword>
<protein>
    <recommendedName>
        <fullName evidence="9">Amino acid transporter</fullName>
    </recommendedName>
</protein>
<evidence type="ECO:0000256" key="3">
    <source>
        <dbReference type="ARBA" id="ARBA00022448"/>
    </source>
</evidence>
<dbReference type="WBParaSite" id="GPLIN_000429500">
    <property type="protein sequence ID" value="GPLIN_000429500"/>
    <property type="gene ID" value="GPLIN_000429500"/>
</dbReference>
<feature type="transmembrane region" description="Helical" evidence="9">
    <location>
        <begin position="299"/>
        <end position="320"/>
    </location>
</feature>
<comment type="similarity">
    <text evidence="2 9">Belongs to the dicarboxylate/amino acid:cation symporter (DAACS) (TC 2.A.23) family.</text>
</comment>
<feature type="transmembrane region" description="Helical" evidence="9">
    <location>
        <begin position="412"/>
        <end position="438"/>
    </location>
</feature>
<dbReference type="AlphaFoldDB" id="A0A183BUK9"/>
<dbReference type="InterPro" id="IPR050746">
    <property type="entry name" value="DAACS"/>
</dbReference>
<comment type="subcellular location">
    <subcellularLocation>
        <location evidence="1 9">Membrane</location>
        <topology evidence="1 9">Multi-pass membrane protein</topology>
    </subcellularLocation>
</comment>
<feature type="transmembrane region" description="Helical" evidence="9">
    <location>
        <begin position="340"/>
        <end position="363"/>
    </location>
</feature>